<dbReference type="Proteomes" id="UP000185628">
    <property type="component" value="Unassembled WGS sequence"/>
</dbReference>
<comment type="caution">
    <text evidence="1">The sequence shown here is derived from an EMBL/GenBank/DDBJ whole genome shotgun (WGS) entry which is preliminary data.</text>
</comment>
<protein>
    <submittedName>
        <fullName evidence="1">Uncharacterized protein</fullName>
    </submittedName>
</protein>
<name>A0A1Q5Q4R3_9ACTO</name>
<gene>
    <name evidence="1" type="ORF">BSZ39_02225</name>
</gene>
<organism evidence="1 2">
    <name type="scientific">Bowdeniella nasicola</name>
    <dbReference type="NCBI Taxonomy" id="208480"/>
    <lineage>
        <taxon>Bacteria</taxon>
        <taxon>Bacillati</taxon>
        <taxon>Actinomycetota</taxon>
        <taxon>Actinomycetes</taxon>
        <taxon>Actinomycetales</taxon>
        <taxon>Actinomycetaceae</taxon>
        <taxon>Bowdeniella</taxon>
    </lineage>
</organism>
<dbReference type="RefSeq" id="WP_073715766.1">
    <property type="nucleotide sequence ID" value="NZ_MQVR01000007.1"/>
</dbReference>
<reference evidence="2" key="1">
    <citation type="submission" date="2016-12" db="EMBL/GenBank/DDBJ databases">
        <authorList>
            <person name="Meng X."/>
        </authorList>
    </citation>
    <scope>NUCLEOTIDE SEQUENCE [LARGE SCALE GENOMIC DNA]</scope>
    <source>
        <strain evidence="2">DSM 19116</strain>
    </source>
</reference>
<keyword evidence="2" id="KW-1185">Reference proteome</keyword>
<sequence length="261" mass="25925">MPALLAALAGGTVTAFTAKTLDEGQTRDVFVRTNHAGEPVSLSEGTGVAVSCATTALLVRDDPALLAACAAGALGALDDHREDTSAKGLKGHLQALSRGQLTTGGAKLLGISAAALVAATMIARERDGGAHVVDIATDAALIAGGANLMNLFDLRPGRALKVGALLTALGSHRRSHAAGLAGAIAAALPGDLKGRTMLGDTGANALGASIGALLARLPSRSARLALAASFVGLILASEKVSFSAVIDANPALSAIDMWGRS</sequence>
<dbReference type="OrthoDB" id="2679245at2"/>
<proteinExistence type="predicted"/>
<accession>A0A1Q5Q4R3</accession>
<dbReference type="EMBL" id="MQVR01000007">
    <property type="protein sequence ID" value="OKL54814.1"/>
    <property type="molecule type" value="Genomic_DNA"/>
</dbReference>
<evidence type="ECO:0000313" key="1">
    <source>
        <dbReference type="EMBL" id="OKL54814.1"/>
    </source>
</evidence>
<dbReference type="AlphaFoldDB" id="A0A1Q5Q4R3"/>
<evidence type="ECO:0000313" key="2">
    <source>
        <dbReference type="Proteomes" id="UP000185628"/>
    </source>
</evidence>